<dbReference type="PANTHER" id="PTHR34582">
    <property type="entry name" value="UPF0702 TRANSMEMBRANE PROTEIN YCAP"/>
    <property type="match status" value="1"/>
</dbReference>
<evidence type="ECO:0000259" key="7">
    <source>
        <dbReference type="Pfam" id="PF04239"/>
    </source>
</evidence>
<keyword evidence="9" id="KW-1185">Reference proteome</keyword>
<proteinExistence type="inferred from homology"/>
<dbReference type="PANTHER" id="PTHR34582:SF5">
    <property type="entry name" value="UPF0702 TRANSMEMBRANE PROTEIN YETF"/>
    <property type="match status" value="1"/>
</dbReference>
<accession>A0A841PVP6</accession>
<keyword evidence="5" id="KW-1133">Transmembrane helix</keyword>
<organism evidence="8 9">
    <name type="scientific">Geomicrobium halophilum</name>
    <dbReference type="NCBI Taxonomy" id="549000"/>
    <lineage>
        <taxon>Bacteria</taxon>
        <taxon>Bacillati</taxon>
        <taxon>Bacillota</taxon>
        <taxon>Bacilli</taxon>
        <taxon>Bacillales</taxon>
        <taxon>Geomicrobium</taxon>
    </lineage>
</organism>
<dbReference type="GO" id="GO:0005886">
    <property type="term" value="C:plasma membrane"/>
    <property type="evidence" value="ECO:0007669"/>
    <property type="project" value="UniProtKB-SubCell"/>
</dbReference>
<keyword evidence="4" id="KW-0812">Transmembrane</keyword>
<evidence type="ECO:0000313" key="8">
    <source>
        <dbReference type="EMBL" id="MBB6448283.1"/>
    </source>
</evidence>
<evidence type="ECO:0000256" key="1">
    <source>
        <dbReference type="ARBA" id="ARBA00004651"/>
    </source>
</evidence>
<dbReference type="Proteomes" id="UP000568839">
    <property type="component" value="Unassembled WGS sequence"/>
</dbReference>
<evidence type="ECO:0000256" key="3">
    <source>
        <dbReference type="ARBA" id="ARBA00022475"/>
    </source>
</evidence>
<evidence type="ECO:0000256" key="5">
    <source>
        <dbReference type="ARBA" id="ARBA00022989"/>
    </source>
</evidence>
<gene>
    <name evidence="8" type="ORF">HNR44_000232</name>
</gene>
<evidence type="ECO:0000256" key="4">
    <source>
        <dbReference type="ARBA" id="ARBA00022692"/>
    </source>
</evidence>
<dbReference type="InterPro" id="IPR007353">
    <property type="entry name" value="DUF421"/>
</dbReference>
<protein>
    <submittedName>
        <fullName evidence="8">Uncharacterized membrane protein YcaP (DUF421 family)</fullName>
    </submittedName>
</protein>
<reference evidence="8 9" key="1">
    <citation type="submission" date="2020-08" db="EMBL/GenBank/DDBJ databases">
        <title>Genomic Encyclopedia of Type Strains, Phase IV (KMG-IV): sequencing the most valuable type-strain genomes for metagenomic binning, comparative biology and taxonomic classification.</title>
        <authorList>
            <person name="Goeker M."/>
        </authorList>
    </citation>
    <scope>NUCLEOTIDE SEQUENCE [LARGE SCALE GENOMIC DNA]</scope>
    <source>
        <strain evidence="8 9">DSM 21769</strain>
    </source>
</reference>
<evidence type="ECO:0000313" key="9">
    <source>
        <dbReference type="Proteomes" id="UP000568839"/>
    </source>
</evidence>
<comment type="subcellular location">
    <subcellularLocation>
        <location evidence="1">Cell membrane</location>
        <topology evidence="1">Multi-pass membrane protein</topology>
    </subcellularLocation>
</comment>
<keyword evidence="3" id="KW-1003">Cell membrane</keyword>
<dbReference type="Gene3D" id="3.30.240.20">
    <property type="entry name" value="bsu07140 like domains"/>
    <property type="match status" value="2"/>
</dbReference>
<dbReference type="InterPro" id="IPR023090">
    <property type="entry name" value="UPF0702_alpha/beta_dom_sf"/>
</dbReference>
<dbReference type="AlphaFoldDB" id="A0A841PVP6"/>
<dbReference type="EMBL" id="JACHHJ010000001">
    <property type="protein sequence ID" value="MBB6448283.1"/>
    <property type="molecule type" value="Genomic_DNA"/>
</dbReference>
<dbReference type="RefSeq" id="WP_246406903.1">
    <property type="nucleotide sequence ID" value="NZ_JACHHJ010000001.1"/>
</dbReference>
<feature type="domain" description="YetF C-terminal" evidence="7">
    <location>
        <begin position="2"/>
        <end position="97"/>
    </location>
</feature>
<keyword evidence="6" id="KW-0472">Membrane</keyword>
<sequence>MLSNLRSKGYSSVQGIQYAILEPFGDLSILPKEEIQPVTPRDLHLDVEEAGIPIVVIVEGIIQHENLKLLHRDESWLRYELQKQGYTKPEEVFLATVRDKNHQMMVDDGVINNL</sequence>
<dbReference type="Pfam" id="PF04239">
    <property type="entry name" value="DUF421"/>
    <property type="match status" value="1"/>
</dbReference>
<comment type="caution">
    <text evidence="8">The sequence shown here is derived from an EMBL/GenBank/DDBJ whole genome shotgun (WGS) entry which is preliminary data.</text>
</comment>
<name>A0A841PVP6_9BACL</name>
<evidence type="ECO:0000256" key="2">
    <source>
        <dbReference type="ARBA" id="ARBA00006448"/>
    </source>
</evidence>
<evidence type="ECO:0000256" key="6">
    <source>
        <dbReference type="ARBA" id="ARBA00023136"/>
    </source>
</evidence>
<comment type="similarity">
    <text evidence="2">Belongs to the UPF0702 family.</text>
</comment>